<organism evidence="3 4">
    <name type="scientific">Candidatus Yanofskybacteria bacterium CG10_big_fil_rev_8_21_14_0_10_46_23</name>
    <dbReference type="NCBI Taxonomy" id="1975098"/>
    <lineage>
        <taxon>Bacteria</taxon>
        <taxon>Candidatus Yanofskyibacteriota</taxon>
    </lineage>
</organism>
<dbReference type="AlphaFoldDB" id="A0A2H0R432"/>
<evidence type="ECO:0000256" key="1">
    <source>
        <dbReference type="SAM" id="MobiDB-lite"/>
    </source>
</evidence>
<dbReference type="Proteomes" id="UP000230232">
    <property type="component" value="Unassembled WGS sequence"/>
</dbReference>
<feature type="region of interest" description="Disordered" evidence="1">
    <location>
        <begin position="1"/>
        <end position="111"/>
    </location>
</feature>
<keyword evidence="2" id="KW-0812">Transmembrane</keyword>
<evidence type="ECO:0000313" key="4">
    <source>
        <dbReference type="Proteomes" id="UP000230232"/>
    </source>
</evidence>
<accession>A0A2H0R432</accession>
<feature type="compositionally biased region" description="Pro residues" evidence="1">
    <location>
        <begin position="21"/>
        <end position="38"/>
    </location>
</feature>
<feature type="compositionally biased region" description="Low complexity" evidence="1">
    <location>
        <begin position="1"/>
        <end position="16"/>
    </location>
</feature>
<reference evidence="3 4" key="1">
    <citation type="submission" date="2017-09" db="EMBL/GenBank/DDBJ databases">
        <title>Depth-based differentiation of microbial function through sediment-hosted aquifers and enrichment of novel symbionts in the deep terrestrial subsurface.</title>
        <authorList>
            <person name="Probst A.J."/>
            <person name="Ladd B."/>
            <person name="Jarett J.K."/>
            <person name="Geller-Mcgrath D.E."/>
            <person name="Sieber C.M."/>
            <person name="Emerson J.B."/>
            <person name="Anantharaman K."/>
            <person name="Thomas B.C."/>
            <person name="Malmstrom R."/>
            <person name="Stieglmeier M."/>
            <person name="Klingl A."/>
            <person name="Woyke T."/>
            <person name="Ryan C.M."/>
            <person name="Banfield J.F."/>
        </authorList>
    </citation>
    <scope>NUCLEOTIDE SEQUENCE [LARGE SCALE GENOMIC DNA]</scope>
    <source>
        <strain evidence="3">CG10_big_fil_rev_8_21_14_0_10_46_23</strain>
    </source>
</reference>
<dbReference type="EMBL" id="PCXO01000010">
    <property type="protein sequence ID" value="PIR41288.1"/>
    <property type="molecule type" value="Genomic_DNA"/>
</dbReference>
<name>A0A2H0R432_9BACT</name>
<evidence type="ECO:0000313" key="3">
    <source>
        <dbReference type="EMBL" id="PIR41288.1"/>
    </source>
</evidence>
<evidence type="ECO:0000256" key="2">
    <source>
        <dbReference type="SAM" id="Phobius"/>
    </source>
</evidence>
<proteinExistence type="predicted"/>
<gene>
    <name evidence="3" type="ORF">COV31_02710</name>
</gene>
<protein>
    <submittedName>
        <fullName evidence="3">Uncharacterized protein</fullName>
    </submittedName>
</protein>
<feature type="transmembrane region" description="Helical" evidence="2">
    <location>
        <begin position="158"/>
        <end position="176"/>
    </location>
</feature>
<keyword evidence="2" id="KW-1133">Transmembrane helix</keyword>
<comment type="caution">
    <text evidence="3">The sequence shown here is derived from an EMBL/GenBank/DDBJ whole genome shotgun (WGS) entry which is preliminary data.</text>
</comment>
<keyword evidence="2" id="KW-0472">Membrane</keyword>
<feature type="compositionally biased region" description="Pro residues" evidence="1">
    <location>
        <begin position="84"/>
        <end position="107"/>
    </location>
</feature>
<sequence length="398" mass="43426">MADQQNQNPNQNISNQGRTASPPPNLPGQGLPPLPPAQSNPSGTQDDSRADVLKSSIRTLETDRGALSSGKKVAGQVFTRTPSPELPKPVSPILPPSPTRPTPPPAPKNFDVELGQARKSRALSSPSGPTLKSDVVSVKAIPPLKASPASGSGRSKRWLLWLLIGVVIALGIWGYFRFFADSTPVVVETPTPTPIQFPEGAIIINSNINPAVSLQTAVQNLSLPASNSFTLHSVYSDQGNQLNWNRFVQRFVLGAPFSLADATQGRYPKVLVYGQTESFDETVVPRKVIGLAIKVQDSPEFRAGLREWELGSLVSDFQPLFGLNVLKADETFQDNSYKETVIRFRNFSRPDRSIDYAVVIRPSLSQDQPESAYLIIMSSRQSTFDFIDQLETISPLLE</sequence>